<keyword evidence="2" id="KW-1185">Reference proteome</keyword>
<evidence type="ECO:0000313" key="1">
    <source>
        <dbReference type="EMBL" id="EOS19935.1"/>
    </source>
</evidence>
<reference evidence="1 2" key="1">
    <citation type="submission" date="2013-04" db="EMBL/GenBank/DDBJ databases">
        <title>The Genome Sequence of Parabacteroides goldsteinii dnLKV18.</title>
        <authorList>
            <consortium name="The Broad Institute Genomics Platform"/>
            <consortium name="The Broad Institute Genome Sequencing Center for Infectious Disease"/>
            <person name="Earl A."/>
            <person name="Xavier R."/>
            <person name="Kuhn K."/>
            <person name="Stappenbeck T."/>
            <person name="Walker B."/>
            <person name="Young S."/>
            <person name="Zeng Q."/>
            <person name="Gargeya S."/>
            <person name="Fitzgerald M."/>
            <person name="Haas B."/>
            <person name="Abouelleil A."/>
            <person name="Allen A.W."/>
            <person name="Alvarado L."/>
            <person name="Arachchi H.M."/>
            <person name="Berlin A.M."/>
            <person name="Chapman S.B."/>
            <person name="Gainer-Dewar J."/>
            <person name="Goldberg J."/>
            <person name="Griggs A."/>
            <person name="Gujja S."/>
            <person name="Hansen M."/>
            <person name="Howarth C."/>
            <person name="Imamovic A."/>
            <person name="Ireland A."/>
            <person name="Larimer J."/>
            <person name="McCowan C."/>
            <person name="Murphy C."/>
            <person name="Pearson M."/>
            <person name="Poon T.W."/>
            <person name="Priest M."/>
            <person name="Roberts A."/>
            <person name="Saif S."/>
            <person name="Shea T."/>
            <person name="Sisk P."/>
            <person name="Sykes S."/>
            <person name="Wortman J."/>
            <person name="Nusbaum C."/>
            <person name="Birren B."/>
        </authorList>
    </citation>
    <scope>NUCLEOTIDE SEQUENCE [LARGE SCALE GENOMIC DNA]</scope>
    <source>
        <strain evidence="2">dnLKV18</strain>
    </source>
</reference>
<sequence length="196" mass="22527">MSSVLKVFQIAFQMLHVKVIHMRQENKEHERVALEYMGHSFVKVPRVLYARVLSLEKEEKMLARLHLVLFISCNFDDRVVKLGNNQVMSYRGEYVGTYRELSRLSGIPFGSISRLLEKLEKRELVEIVRVPGGSVIRVNGYDKFCFASEKEYKLRDTAKTSRTNEAKQAEDAAARLSEAEAKIGGRSKQYPNKNVN</sequence>
<dbReference type="AlphaFoldDB" id="S0GUL3"/>
<proteinExistence type="predicted"/>
<accession>S0GUL3</accession>
<comment type="caution">
    <text evidence="1">The sequence shown here is derived from an EMBL/GenBank/DDBJ whole genome shotgun (WGS) entry which is preliminary data.</text>
</comment>
<evidence type="ECO:0008006" key="3">
    <source>
        <dbReference type="Google" id="ProtNLM"/>
    </source>
</evidence>
<dbReference type="SUPFAM" id="SSF46785">
    <property type="entry name" value="Winged helix' DNA-binding domain"/>
    <property type="match status" value="1"/>
</dbReference>
<protein>
    <recommendedName>
        <fullName evidence="3">HTH crp-type domain-containing protein</fullName>
    </recommendedName>
</protein>
<gene>
    <name evidence="1" type="ORF">C803_00616</name>
</gene>
<name>S0GUL3_9BACT</name>
<evidence type="ECO:0000313" key="2">
    <source>
        <dbReference type="Proteomes" id="UP000014140"/>
    </source>
</evidence>
<dbReference type="HOGENOM" id="CLU_125445_0_0_10"/>
<dbReference type="InterPro" id="IPR036390">
    <property type="entry name" value="WH_DNA-bd_sf"/>
</dbReference>
<dbReference type="EMBL" id="ASSQ01000001">
    <property type="protein sequence ID" value="EOS19935.1"/>
    <property type="molecule type" value="Genomic_DNA"/>
</dbReference>
<dbReference type="PATRIC" id="fig|1235789.3.peg.613"/>
<dbReference type="Proteomes" id="UP000014140">
    <property type="component" value="Unassembled WGS sequence"/>
</dbReference>
<organism evidence="1 2">
    <name type="scientific">Parabacteroides goldsteinii dnLKV18</name>
    <dbReference type="NCBI Taxonomy" id="1235789"/>
    <lineage>
        <taxon>Bacteria</taxon>
        <taxon>Pseudomonadati</taxon>
        <taxon>Bacteroidota</taxon>
        <taxon>Bacteroidia</taxon>
        <taxon>Bacteroidales</taxon>
        <taxon>Tannerellaceae</taxon>
        <taxon>Parabacteroides</taxon>
    </lineage>
</organism>